<sequence length="192" mass="22112">MPPKAEITREKVLNEAFDIVREQGMDALTARNLAQRIKCSTQPIYSVCGNMDQLKEDVYNQAIDFALSNMRSYENEHNSPALNLGLGYLQFARNEKQLYKTVYLSGYKSFDLNQDKFIGEEMFTASMRHSKRLNKIDEKILRKIYLKLSIYIIGIATMINTDTIKISIDEASNMVTDMYEILLASENITRND</sequence>
<dbReference type="EMBL" id="BROD01000001">
    <property type="protein sequence ID" value="GKX64983.1"/>
    <property type="molecule type" value="Genomic_DNA"/>
</dbReference>
<reference evidence="1" key="1">
    <citation type="journal article" date="2025" name="Int. J. Syst. Evol. Microbiol.">
        <title>Inconstantimicrobium mannanitabidum sp. nov., a novel member of the family Clostridiaceae isolated from anoxic soil under the treatment of reductive soil disinfestation.</title>
        <authorList>
            <person name="Ueki A."/>
            <person name="Tonouchi A."/>
            <person name="Honma S."/>
            <person name="Kaku N."/>
            <person name="Ueki K."/>
        </authorList>
    </citation>
    <scope>NUCLEOTIDE SEQUENCE</scope>
    <source>
        <strain evidence="1">TW13</strain>
    </source>
</reference>
<comment type="caution">
    <text evidence="1">The sequence shown here is derived from an EMBL/GenBank/DDBJ whole genome shotgun (WGS) entry which is preliminary data.</text>
</comment>
<protein>
    <submittedName>
        <fullName evidence="1">TetR family transcriptional regulator</fullName>
    </submittedName>
</protein>
<organism evidence="1 2">
    <name type="scientific">Inconstantimicrobium mannanitabidum</name>
    <dbReference type="NCBI Taxonomy" id="1604901"/>
    <lineage>
        <taxon>Bacteria</taxon>
        <taxon>Bacillati</taxon>
        <taxon>Bacillota</taxon>
        <taxon>Clostridia</taxon>
        <taxon>Eubacteriales</taxon>
        <taxon>Clostridiaceae</taxon>
        <taxon>Inconstantimicrobium</taxon>
    </lineage>
</organism>
<keyword evidence="2" id="KW-1185">Reference proteome</keyword>
<evidence type="ECO:0000313" key="1">
    <source>
        <dbReference type="EMBL" id="GKX64983.1"/>
    </source>
</evidence>
<dbReference type="Proteomes" id="UP001058074">
    <property type="component" value="Unassembled WGS sequence"/>
</dbReference>
<name>A0ACB5R719_9CLOT</name>
<evidence type="ECO:0000313" key="2">
    <source>
        <dbReference type="Proteomes" id="UP001058074"/>
    </source>
</evidence>
<accession>A0ACB5R719</accession>
<proteinExistence type="predicted"/>
<gene>
    <name evidence="1" type="primary">acrR</name>
    <name evidence="1" type="ORF">rsdtw13_02410</name>
</gene>